<dbReference type="Proteomes" id="UP001212326">
    <property type="component" value="Chromosome"/>
</dbReference>
<organism evidence="1 2">
    <name type="scientific">Streptomyces camelliae</name>
    <dbReference type="NCBI Taxonomy" id="3004093"/>
    <lineage>
        <taxon>Bacteria</taxon>
        <taxon>Bacillati</taxon>
        <taxon>Actinomycetota</taxon>
        <taxon>Actinomycetes</taxon>
        <taxon>Kitasatosporales</taxon>
        <taxon>Streptomycetaceae</taxon>
        <taxon>Streptomyces</taxon>
    </lineage>
</organism>
<protein>
    <submittedName>
        <fullName evidence="1">Uncharacterized protein</fullName>
    </submittedName>
</protein>
<accession>A0ABY7P0X4</accession>
<gene>
    <name evidence="1" type="ORF">O1G22_03245</name>
</gene>
<keyword evidence="2" id="KW-1185">Reference proteome</keyword>
<proteinExistence type="predicted"/>
<sequence>MKGQLGGGREAALLIVMASAAVLAVLRPDVYAALAQRAASALAGLFG</sequence>
<reference evidence="1 2" key="1">
    <citation type="submission" date="2022-12" db="EMBL/GenBank/DDBJ databases">
        <authorList>
            <person name="Mo P."/>
        </authorList>
    </citation>
    <scope>NUCLEOTIDE SEQUENCE [LARGE SCALE GENOMIC DNA]</scope>
    <source>
        <strain evidence="1 2">HUAS 2-6</strain>
    </source>
</reference>
<evidence type="ECO:0000313" key="1">
    <source>
        <dbReference type="EMBL" id="WBO61923.1"/>
    </source>
</evidence>
<evidence type="ECO:0000313" key="2">
    <source>
        <dbReference type="Proteomes" id="UP001212326"/>
    </source>
</evidence>
<name>A0ABY7P0X4_9ACTN</name>
<dbReference type="RefSeq" id="WP_270079876.1">
    <property type="nucleotide sequence ID" value="NZ_CP115300.1"/>
</dbReference>
<dbReference type="EMBL" id="CP115300">
    <property type="protein sequence ID" value="WBO61923.1"/>
    <property type="molecule type" value="Genomic_DNA"/>
</dbReference>